<evidence type="ECO:0000256" key="1">
    <source>
        <dbReference type="SAM" id="Phobius"/>
    </source>
</evidence>
<keyword evidence="1" id="KW-1133">Transmembrane helix</keyword>
<name>A0A9Q8WCG4_9PEZI</name>
<protein>
    <submittedName>
        <fullName evidence="2">Uncharacterized protein</fullName>
    </submittedName>
</protein>
<dbReference type="KEGG" id="clup:CLUP02_04130"/>
<dbReference type="AlphaFoldDB" id="A0A9Q8WCG4"/>
<proteinExistence type="predicted"/>
<accession>A0A9Q8WCG4</accession>
<dbReference type="EMBL" id="CP019474">
    <property type="protein sequence ID" value="UQC78653.1"/>
    <property type="molecule type" value="Genomic_DNA"/>
</dbReference>
<dbReference type="Proteomes" id="UP000830671">
    <property type="component" value="Chromosome 2"/>
</dbReference>
<keyword evidence="3" id="KW-1185">Reference proteome</keyword>
<sequence>MTKDAAIIPDSHRQPVAVRCQSFDIRSVPRFTVPKRGPLSILYGQKMSPGRCGLRDSRVIIVIVTVLAFSLPHFCWAMVPRGNRNKSAMRKGMFLILD</sequence>
<keyword evidence="1" id="KW-0812">Transmembrane</keyword>
<reference evidence="2" key="1">
    <citation type="journal article" date="2021" name="Mol. Plant Microbe Interact.">
        <title>Complete Genome Sequence of the Plant-Pathogenic Fungus Colletotrichum lupini.</title>
        <authorList>
            <person name="Baroncelli R."/>
            <person name="Pensec F."/>
            <person name="Da Lio D."/>
            <person name="Boufleur T."/>
            <person name="Vicente I."/>
            <person name="Sarrocco S."/>
            <person name="Picot A."/>
            <person name="Baraldi E."/>
            <person name="Sukno S."/>
            <person name="Thon M."/>
            <person name="Le Floch G."/>
        </authorList>
    </citation>
    <scope>NUCLEOTIDE SEQUENCE</scope>
    <source>
        <strain evidence="2">IMI 504893</strain>
    </source>
</reference>
<organism evidence="2 3">
    <name type="scientific">Colletotrichum lupini</name>
    <dbReference type="NCBI Taxonomy" id="145971"/>
    <lineage>
        <taxon>Eukaryota</taxon>
        <taxon>Fungi</taxon>
        <taxon>Dikarya</taxon>
        <taxon>Ascomycota</taxon>
        <taxon>Pezizomycotina</taxon>
        <taxon>Sordariomycetes</taxon>
        <taxon>Hypocreomycetidae</taxon>
        <taxon>Glomerellales</taxon>
        <taxon>Glomerellaceae</taxon>
        <taxon>Colletotrichum</taxon>
        <taxon>Colletotrichum acutatum species complex</taxon>
    </lineage>
</organism>
<evidence type="ECO:0000313" key="2">
    <source>
        <dbReference type="EMBL" id="UQC78653.1"/>
    </source>
</evidence>
<keyword evidence="1" id="KW-0472">Membrane</keyword>
<dbReference type="GeneID" id="73338156"/>
<dbReference type="RefSeq" id="XP_049140289.1">
    <property type="nucleotide sequence ID" value="XM_049283146.1"/>
</dbReference>
<evidence type="ECO:0000313" key="3">
    <source>
        <dbReference type="Proteomes" id="UP000830671"/>
    </source>
</evidence>
<gene>
    <name evidence="2" type="ORF">CLUP02_04130</name>
</gene>
<feature type="transmembrane region" description="Helical" evidence="1">
    <location>
        <begin position="59"/>
        <end position="79"/>
    </location>
</feature>